<comment type="caution">
    <text evidence="1">The sequence shown here is derived from an EMBL/GenBank/DDBJ whole genome shotgun (WGS) entry which is preliminary data.</text>
</comment>
<sequence>MQHSRRYHPYASYLASPSLPAPPASSPATKKLLKAAADQFTFYNSVGILSSWDHAASGVEIITRPLRTINGGSKPQLVGAASFPSIPNFSYPFCPHLDPHGQPYAPMKLHLNKAYNNKKQDFFQAGDHLCDFVVVIPKAHPSTYITDSSSSDGSSSFDGLTSFFNDSDGTTTPSSSPAEVERLLRTRSSASELEVERLLLVHPRVSPSVLDAANGPRTRPLPHPLNGSSPVTPSHRSYFGPALYRARASSGKASSTKHQVILLILSPDNKILGECWDGIRKGTFETHPSAHPAYPKTGCATPRPLEAYDTKVYPHCLDRTFQELQFLDTPIGSSLRALNSTLGITADVVQVLVDDSVTCPGCACMYSEDAYNAHIVGGMCGNNPTPVSVKSRPSPDRTFVDLSLRELPEGKRLGKTCEFMDSPVGGALLEWNSRFGVPIDVWALASTAIQECQSCGFVLTGSCNDLVDLEEDEEN</sequence>
<dbReference type="EMBL" id="JARKIB010000030">
    <property type="protein sequence ID" value="KAJ7763438.1"/>
    <property type="molecule type" value="Genomic_DNA"/>
</dbReference>
<gene>
    <name evidence="1" type="ORF">B0H16DRAFT_1455284</name>
</gene>
<name>A0AAD7JHF8_9AGAR</name>
<keyword evidence="2" id="KW-1185">Reference proteome</keyword>
<proteinExistence type="predicted"/>
<reference evidence="1" key="1">
    <citation type="submission" date="2023-03" db="EMBL/GenBank/DDBJ databases">
        <title>Massive genome expansion in bonnet fungi (Mycena s.s.) driven by repeated elements and novel gene families across ecological guilds.</title>
        <authorList>
            <consortium name="Lawrence Berkeley National Laboratory"/>
            <person name="Harder C.B."/>
            <person name="Miyauchi S."/>
            <person name="Viragh M."/>
            <person name="Kuo A."/>
            <person name="Thoen E."/>
            <person name="Andreopoulos B."/>
            <person name="Lu D."/>
            <person name="Skrede I."/>
            <person name="Drula E."/>
            <person name="Henrissat B."/>
            <person name="Morin E."/>
            <person name="Kohler A."/>
            <person name="Barry K."/>
            <person name="LaButti K."/>
            <person name="Morin E."/>
            <person name="Salamov A."/>
            <person name="Lipzen A."/>
            <person name="Mereny Z."/>
            <person name="Hegedus B."/>
            <person name="Baldrian P."/>
            <person name="Stursova M."/>
            <person name="Weitz H."/>
            <person name="Taylor A."/>
            <person name="Grigoriev I.V."/>
            <person name="Nagy L.G."/>
            <person name="Martin F."/>
            <person name="Kauserud H."/>
        </authorList>
    </citation>
    <scope>NUCLEOTIDE SEQUENCE</scope>
    <source>
        <strain evidence="1">CBHHK182m</strain>
    </source>
</reference>
<dbReference type="AlphaFoldDB" id="A0AAD7JHF8"/>
<accession>A0AAD7JHF8</accession>
<evidence type="ECO:0000313" key="2">
    <source>
        <dbReference type="Proteomes" id="UP001215598"/>
    </source>
</evidence>
<organism evidence="1 2">
    <name type="scientific">Mycena metata</name>
    <dbReference type="NCBI Taxonomy" id="1033252"/>
    <lineage>
        <taxon>Eukaryota</taxon>
        <taxon>Fungi</taxon>
        <taxon>Dikarya</taxon>
        <taxon>Basidiomycota</taxon>
        <taxon>Agaricomycotina</taxon>
        <taxon>Agaricomycetes</taxon>
        <taxon>Agaricomycetidae</taxon>
        <taxon>Agaricales</taxon>
        <taxon>Marasmiineae</taxon>
        <taxon>Mycenaceae</taxon>
        <taxon>Mycena</taxon>
    </lineage>
</organism>
<protein>
    <submittedName>
        <fullName evidence="1">Uncharacterized protein</fullName>
    </submittedName>
</protein>
<evidence type="ECO:0000313" key="1">
    <source>
        <dbReference type="EMBL" id="KAJ7763438.1"/>
    </source>
</evidence>
<dbReference type="Proteomes" id="UP001215598">
    <property type="component" value="Unassembled WGS sequence"/>
</dbReference>